<feature type="region of interest" description="Disordered" evidence="1">
    <location>
        <begin position="81"/>
        <end position="107"/>
    </location>
</feature>
<dbReference type="SUPFAM" id="SSF82185">
    <property type="entry name" value="Histone H3 K4-specific methyltransferase SET7/9 N-terminal domain"/>
    <property type="match status" value="1"/>
</dbReference>
<sequence length="195" mass="22544">MGIEYSCLKNDLRLNNDEIFIQENKELATAQELTHESHDSEIIIGAQTTGQKNKRYYIEIQSAARGYLVRREWSAIKKINQDKNEESKEPSEHKSKEKKHDKSTSKYSANTLQTSTYSYFTQENGATYEGDLNEKGEKHGEGIEIYPNGCKYVGFYKNNLRAELEAMFSQMGMFIKESLTKDSPMEKEFFMLMGE</sequence>
<name>A0AAU9KR52_9CILI</name>
<dbReference type="Proteomes" id="UP001162131">
    <property type="component" value="Unassembled WGS sequence"/>
</dbReference>
<dbReference type="AlphaFoldDB" id="A0AAU9KR52"/>
<evidence type="ECO:0000313" key="2">
    <source>
        <dbReference type="EMBL" id="CAG9335759.1"/>
    </source>
</evidence>
<reference evidence="2" key="1">
    <citation type="submission" date="2021-09" db="EMBL/GenBank/DDBJ databases">
        <authorList>
            <consortium name="AG Swart"/>
            <person name="Singh M."/>
            <person name="Singh A."/>
            <person name="Seah K."/>
            <person name="Emmerich C."/>
        </authorList>
    </citation>
    <scope>NUCLEOTIDE SEQUENCE</scope>
    <source>
        <strain evidence="2">ATCC30299</strain>
    </source>
</reference>
<dbReference type="PROSITE" id="PS50096">
    <property type="entry name" value="IQ"/>
    <property type="match status" value="1"/>
</dbReference>
<evidence type="ECO:0000313" key="3">
    <source>
        <dbReference type="Proteomes" id="UP001162131"/>
    </source>
</evidence>
<dbReference type="Gene3D" id="2.20.110.10">
    <property type="entry name" value="Histone H3 K4-specific methyltransferase SET7/9 N-terminal domain"/>
    <property type="match status" value="1"/>
</dbReference>
<proteinExistence type="predicted"/>
<evidence type="ECO:0000256" key="1">
    <source>
        <dbReference type="SAM" id="MobiDB-lite"/>
    </source>
</evidence>
<keyword evidence="3" id="KW-1185">Reference proteome</keyword>
<organism evidence="2 3">
    <name type="scientific">Blepharisma stoltei</name>
    <dbReference type="NCBI Taxonomy" id="1481888"/>
    <lineage>
        <taxon>Eukaryota</taxon>
        <taxon>Sar</taxon>
        <taxon>Alveolata</taxon>
        <taxon>Ciliophora</taxon>
        <taxon>Postciliodesmatophora</taxon>
        <taxon>Heterotrichea</taxon>
        <taxon>Heterotrichida</taxon>
        <taxon>Blepharismidae</taxon>
        <taxon>Blepharisma</taxon>
    </lineage>
</organism>
<gene>
    <name evidence="2" type="ORF">BSTOLATCC_MIC64222</name>
</gene>
<accession>A0AAU9KR52</accession>
<feature type="compositionally biased region" description="Basic and acidic residues" evidence="1">
    <location>
        <begin position="81"/>
        <end position="104"/>
    </location>
</feature>
<protein>
    <submittedName>
        <fullName evidence="2">Uncharacterized protein</fullName>
    </submittedName>
</protein>
<dbReference type="EMBL" id="CAJZBQ010000062">
    <property type="protein sequence ID" value="CAG9335759.1"/>
    <property type="molecule type" value="Genomic_DNA"/>
</dbReference>
<comment type="caution">
    <text evidence="2">The sequence shown here is derived from an EMBL/GenBank/DDBJ whole genome shotgun (WGS) entry which is preliminary data.</text>
</comment>